<organism evidence="1 2">
    <name type="scientific">Sphingobium boeckii</name>
    <dbReference type="NCBI Taxonomy" id="1082345"/>
    <lineage>
        <taxon>Bacteria</taxon>
        <taxon>Pseudomonadati</taxon>
        <taxon>Pseudomonadota</taxon>
        <taxon>Alphaproteobacteria</taxon>
        <taxon>Sphingomonadales</taxon>
        <taxon>Sphingomonadaceae</taxon>
        <taxon>Sphingobium</taxon>
    </lineage>
</organism>
<dbReference type="EMBL" id="JACIJC010000006">
    <property type="protein sequence ID" value="MBB5687513.1"/>
    <property type="molecule type" value="Genomic_DNA"/>
</dbReference>
<sequence length="78" mass="9026">MSRSRKKTPIMGFTCAKSDKPWKAKAARSFRHLARQALGRGDDEPLLPERRWSVVNPWDAPKDGKHWVGDGEARWLRK</sequence>
<evidence type="ECO:0000313" key="2">
    <source>
        <dbReference type="Proteomes" id="UP000549617"/>
    </source>
</evidence>
<protein>
    <submittedName>
        <fullName evidence="1">Uncharacterized protein</fullName>
    </submittedName>
</protein>
<gene>
    <name evidence="1" type="ORF">FHS49_003555</name>
</gene>
<reference evidence="1 2" key="1">
    <citation type="submission" date="2020-08" db="EMBL/GenBank/DDBJ databases">
        <title>Genomic Encyclopedia of Type Strains, Phase IV (KMG-IV): sequencing the most valuable type-strain genomes for metagenomic binning, comparative biology and taxonomic classification.</title>
        <authorList>
            <person name="Goeker M."/>
        </authorList>
    </citation>
    <scope>NUCLEOTIDE SEQUENCE [LARGE SCALE GENOMIC DNA]</scope>
    <source>
        <strain evidence="1 2">DSM 25079</strain>
    </source>
</reference>
<dbReference type="AlphaFoldDB" id="A0A7W9EFP1"/>
<evidence type="ECO:0000313" key="1">
    <source>
        <dbReference type="EMBL" id="MBB5687513.1"/>
    </source>
</evidence>
<comment type="caution">
    <text evidence="1">The sequence shown here is derived from an EMBL/GenBank/DDBJ whole genome shotgun (WGS) entry which is preliminary data.</text>
</comment>
<accession>A0A7W9EFP1</accession>
<keyword evidence="2" id="KW-1185">Reference proteome</keyword>
<name>A0A7W9EFP1_9SPHN</name>
<dbReference type="Proteomes" id="UP000549617">
    <property type="component" value="Unassembled WGS sequence"/>
</dbReference>
<dbReference type="RefSeq" id="WP_184021341.1">
    <property type="nucleotide sequence ID" value="NZ_JACIJC010000006.1"/>
</dbReference>
<proteinExistence type="predicted"/>